<dbReference type="PANTHER" id="PTHR30590">
    <property type="entry name" value="INNER MEMBRANE PROTEIN"/>
    <property type="match status" value="1"/>
</dbReference>
<feature type="transmembrane region" description="Helical" evidence="1">
    <location>
        <begin position="326"/>
        <end position="345"/>
    </location>
</feature>
<keyword evidence="4" id="KW-1185">Reference proteome</keyword>
<evidence type="ECO:0000313" key="4">
    <source>
        <dbReference type="Proteomes" id="UP000189004"/>
    </source>
</evidence>
<feature type="transmembrane region" description="Helical" evidence="1">
    <location>
        <begin position="288"/>
        <end position="305"/>
    </location>
</feature>
<keyword evidence="1" id="KW-1133">Transmembrane helix</keyword>
<sequence>MTSTNQQTPAPARSGARLPLLDVLRGVAVMGTLGTNVWLFAAPGAEAGIIFVPDTIGPMTAFREDPSAATLAQGLFAFAANGKFLALLTLLFGVGLAIQFRSAARRGGRWPGPYKWRALFLFAEGLVHFTLVFAADVLMGYAVASIAVAWLLSRAPRVRNAVMWTAAALHLAFVGLVTAALLSEPDPRGAEVPPGAVELYADGGYLEQVAFRLDNALLFRAEPIITFALMVFMFLLGVRLFRAGTFGDDDTGRRIRGRLLVWGLGIGVPVNLAASLAGSDLFMLDRYVAAPVVGLGLVGAVGWIVDRADPAGRAVTAVSSLGRMAMSGYVAQNVVCVLVCYGFGLGLASRLAGAGPWWVMGLWASVCALLLTASTLWLRRFRTGPLEALQKTVLAGVPERRRVIG</sequence>
<keyword evidence="1" id="KW-0812">Transmembrane</keyword>
<comment type="caution">
    <text evidence="3">The sequence shown here is derived from an EMBL/GenBank/DDBJ whole genome shotgun (WGS) entry which is preliminary data.</text>
</comment>
<dbReference type="PANTHER" id="PTHR30590:SF2">
    <property type="entry name" value="INNER MEMBRANE PROTEIN"/>
    <property type="match status" value="1"/>
</dbReference>
<protein>
    <recommendedName>
        <fullName evidence="2">DUF418 domain-containing protein</fullName>
    </recommendedName>
</protein>
<dbReference type="Pfam" id="PF04235">
    <property type="entry name" value="DUF418"/>
    <property type="match status" value="1"/>
</dbReference>
<dbReference type="Proteomes" id="UP000189004">
    <property type="component" value="Unassembled WGS sequence"/>
</dbReference>
<dbReference type="RefSeq" id="WP_077693006.1">
    <property type="nucleotide sequence ID" value="NZ_MCOK01000001.1"/>
</dbReference>
<dbReference type="STRING" id="501010.NOSIN_24260"/>
<accession>A0A1V3C7T7</accession>
<proteinExistence type="predicted"/>
<evidence type="ECO:0000259" key="2">
    <source>
        <dbReference type="Pfam" id="PF04235"/>
    </source>
</evidence>
<evidence type="ECO:0000256" key="1">
    <source>
        <dbReference type="SAM" id="Phobius"/>
    </source>
</evidence>
<name>A0A1V3C7T7_9ACTN</name>
<keyword evidence="1" id="KW-0472">Membrane</keyword>
<feature type="transmembrane region" description="Helical" evidence="1">
    <location>
        <begin position="217"/>
        <end position="238"/>
    </location>
</feature>
<dbReference type="EMBL" id="MCOK01000001">
    <property type="protein sequence ID" value="OOC56559.1"/>
    <property type="molecule type" value="Genomic_DNA"/>
</dbReference>
<feature type="transmembrane region" description="Helical" evidence="1">
    <location>
        <begin position="161"/>
        <end position="182"/>
    </location>
</feature>
<feature type="transmembrane region" description="Helical" evidence="1">
    <location>
        <begin position="357"/>
        <end position="378"/>
    </location>
</feature>
<dbReference type="InterPro" id="IPR007349">
    <property type="entry name" value="DUF418"/>
</dbReference>
<feature type="domain" description="DUF418" evidence="2">
    <location>
        <begin position="240"/>
        <end position="393"/>
    </location>
</feature>
<organism evidence="3 4">
    <name type="scientific">Nocardiopsis sinuspersici</name>
    <dbReference type="NCBI Taxonomy" id="501010"/>
    <lineage>
        <taxon>Bacteria</taxon>
        <taxon>Bacillati</taxon>
        <taxon>Actinomycetota</taxon>
        <taxon>Actinomycetes</taxon>
        <taxon>Streptosporangiales</taxon>
        <taxon>Nocardiopsidaceae</taxon>
        <taxon>Nocardiopsis</taxon>
    </lineage>
</organism>
<gene>
    <name evidence="3" type="ORF">NOSIN_24260</name>
</gene>
<reference evidence="4" key="1">
    <citation type="submission" date="2016-08" db="EMBL/GenBank/DDBJ databases">
        <authorList>
            <person name="Tokovenko B."/>
            <person name="Kalinowski J."/>
        </authorList>
    </citation>
    <scope>NUCLEOTIDE SEQUENCE [LARGE SCALE GENOMIC DNA]</scope>
    <source>
        <strain evidence="4">UTMC102</strain>
    </source>
</reference>
<evidence type="ECO:0000313" key="3">
    <source>
        <dbReference type="EMBL" id="OOC56559.1"/>
    </source>
</evidence>
<feature type="transmembrane region" description="Helical" evidence="1">
    <location>
        <begin position="126"/>
        <end position="152"/>
    </location>
</feature>
<dbReference type="AlphaFoldDB" id="A0A1V3C7T7"/>
<feature type="transmembrane region" description="Helical" evidence="1">
    <location>
        <begin position="84"/>
        <end position="104"/>
    </location>
</feature>
<feature type="transmembrane region" description="Helical" evidence="1">
    <location>
        <begin position="259"/>
        <end position="276"/>
    </location>
</feature>
<dbReference type="OrthoDB" id="9807744at2"/>
<dbReference type="InterPro" id="IPR052529">
    <property type="entry name" value="Bact_Transport_Assoc"/>
</dbReference>